<gene>
    <name evidence="3" type="ORF">A1O9_07659</name>
</gene>
<protein>
    <submittedName>
        <fullName evidence="3">Uncharacterized protein</fullName>
    </submittedName>
</protein>
<dbReference type="AlphaFoldDB" id="A0A072P9X0"/>
<dbReference type="OrthoDB" id="2550114at2759"/>
<feature type="transmembrane region" description="Helical" evidence="2">
    <location>
        <begin position="107"/>
        <end position="128"/>
    </location>
</feature>
<dbReference type="EMBL" id="AMGV01000006">
    <property type="protein sequence ID" value="KEF56078.1"/>
    <property type="molecule type" value="Genomic_DNA"/>
</dbReference>
<keyword evidence="2" id="KW-0472">Membrane</keyword>
<feature type="compositionally biased region" description="Basic and acidic residues" evidence="1">
    <location>
        <begin position="155"/>
        <end position="164"/>
    </location>
</feature>
<dbReference type="RefSeq" id="XP_013258668.1">
    <property type="nucleotide sequence ID" value="XM_013403214.1"/>
</dbReference>
<keyword evidence="2" id="KW-0812">Transmembrane</keyword>
<dbReference type="VEuPathDB" id="FungiDB:A1O9_07659"/>
<evidence type="ECO:0000256" key="2">
    <source>
        <dbReference type="SAM" id="Phobius"/>
    </source>
</evidence>
<feature type="transmembrane region" description="Helical" evidence="2">
    <location>
        <begin position="41"/>
        <end position="64"/>
    </location>
</feature>
<comment type="caution">
    <text evidence="3">The sequence shown here is derived from an EMBL/GenBank/DDBJ whole genome shotgun (WGS) entry which is preliminary data.</text>
</comment>
<dbReference type="HOGENOM" id="CLU_103432_0_0_1"/>
<dbReference type="PANTHER" id="PTHR39605">
    <property type="entry name" value="MAJOR FACILITATOR SUPERFAMILY (MFS) PROFILE DOMAIN-CONTAINING PROTEIN"/>
    <property type="match status" value="1"/>
</dbReference>
<feature type="region of interest" description="Disordered" evidence="1">
    <location>
        <begin position="133"/>
        <end position="164"/>
    </location>
</feature>
<keyword evidence="4" id="KW-1185">Reference proteome</keyword>
<dbReference type="GeneID" id="25282572"/>
<reference evidence="3 4" key="1">
    <citation type="submission" date="2013-03" db="EMBL/GenBank/DDBJ databases">
        <title>The Genome Sequence of Exophiala aquamarina CBS 119918.</title>
        <authorList>
            <consortium name="The Broad Institute Genomics Platform"/>
            <person name="Cuomo C."/>
            <person name="de Hoog S."/>
            <person name="Gorbushina A."/>
            <person name="Walker B."/>
            <person name="Young S.K."/>
            <person name="Zeng Q."/>
            <person name="Gargeya S."/>
            <person name="Fitzgerald M."/>
            <person name="Haas B."/>
            <person name="Abouelleil A."/>
            <person name="Allen A.W."/>
            <person name="Alvarado L."/>
            <person name="Arachchi H.M."/>
            <person name="Berlin A.M."/>
            <person name="Chapman S.B."/>
            <person name="Gainer-Dewar J."/>
            <person name="Goldberg J."/>
            <person name="Griggs A."/>
            <person name="Gujja S."/>
            <person name="Hansen M."/>
            <person name="Howarth C."/>
            <person name="Imamovic A."/>
            <person name="Ireland A."/>
            <person name="Larimer J."/>
            <person name="McCowan C."/>
            <person name="Murphy C."/>
            <person name="Pearson M."/>
            <person name="Poon T.W."/>
            <person name="Priest M."/>
            <person name="Roberts A."/>
            <person name="Saif S."/>
            <person name="Shea T."/>
            <person name="Sisk P."/>
            <person name="Sykes S."/>
            <person name="Wortman J."/>
            <person name="Nusbaum C."/>
            <person name="Birren B."/>
        </authorList>
    </citation>
    <scope>NUCLEOTIDE SEQUENCE [LARGE SCALE GENOMIC DNA]</scope>
    <source>
        <strain evidence="3 4">CBS 119918</strain>
    </source>
</reference>
<organism evidence="3 4">
    <name type="scientific">Exophiala aquamarina CBS 119918</name>
    <dbReference type="NCBI Taxonomy" id="1182545"/>
    <lineage>
        <taxon>Eukaryota</taxon>
        <taxon>Fungi</taxon>
        <taxon>Dikarya</taxon>
        <taxon>Ascomycota</taxon>
        <taxon>Pezizomycotina</taxon>
        <taxon>Eurotiomycetes</taxon>
        <taxon>Chaetothyriomycetidae</taxon>
        <taxon>Chaetothyriales</taxon>
        <taxon>Herpotrichiellaceae</taxon>
        <taxon>Exophiala</taxon>
    </lineage>
</organism>
<evidence type="ECO:0000256" key="1">
    <source>
        <dbReference type="SAM" id="MobiDB-lite"/>
    </source>
</evidence>
<evidence type="ECO:0000313" key="3">
    <source>
        <dbReference type="EMBL" id="KEF56078.1"/>
    </source>
</evidence>
<dbReference type="STRING" id="1182545.A0A072P9X0"/>
<feature type="transmembrane region" description="Helical" evidence="2">
    <location>
        <begin position="76"/>
        <end position="95"/>
    </location>
</feature>
<proteinExistence type="predicted"/>
<accession>A0A072P9X0</accession>
<name>A0A072P9X0_9EURO</name>
<dbReference type="Proteomes" id="UP000027920">
    <property type="component" value="Unassembled WGS sequence"/>
</dbReference>
<evidence type="ECO:0000313" key="4">
    <source>
        <dbReference type="Proteomes" id="UP000027920"/>
    </source>
</evidence>
<keyword evidence="2" id="KW-1133">Transmembrane helix</keyword>
<dbReference type="PANTHER" id="PTHR39605:SF1">
    <property type="entry name" value="MAJOR FACILITATOR SUPERFAMILY (MFS) PROFILE DOMAIN-CONTAINING PROTEIN"/>
    <property type="match status" value="1"/>
</dbReference>
<sequence>MHCQISKQKQKQITCPELTDRLKIPDIEVYLSRSLGLSLSVLGVIVLFFTGTIPLSSSIAAPIASLDDSTDPKASYAVPILRVTMLFHLLTAIYCYMRYVNVSQTGFLLGSAGYGALACMGMWCMVFGTGAGRTSKRTGADKRTTGFPFKNTSAYDKKKDRKMG</sequence>